<dbReference type="Pfam" id="PF15002">
    <property type="entry name" value="ERK-JNK_inhib"/>
    <property type="match status" value="1"/>
</dbReference>
<dbReference type="PANTHER" id="PTHR14735">
    <property type="entry name" value="COILED-COIL DOMAIN-CONTAINING PROTEIN 134"/>
    <property type="match status" value="1"/>
</dbReference>
<feature type="region of interest" description="Disordered" evidence="1">
    <location>
        <begin position="233"/>
        <end position="256"/>
    </location>
</feature>
<dbReference type="InterPro" id="IPR026321">
    <property type="entry name" value="CC134"/>
</dbReference>
<dbReference type="STRING" id="6248.A0A0K0EEM1"/>
<accession>A0A0K0EEM1</accession>
<name>A0A0K0EEM1_STRER</name>
<dbReference type="AlphaFoldDB" id="A0A0K0EEM1"/>
<evidence type="ECO:0000313" key="2">
    <source>
        <dbReference type="WBParaSite" id="SSTP_0000793200.1"/>
    </source>
</evidence>
<protein>
    <recommendedName>
        <fullName evidence="3">Coiled-coil domain-containing protein 134</fullName>
    </recommendedName>
</protein>
<evidence type="ECO:0000256" key="1">
    <source>
        <dbReference type="SAM" id="MobiDB-lite"/>
    </source>
</evidence>
<organism evidence="2">
    <name type="scientific">Strongyloides stercoralis</name>
    <name type="common">Threadworm</name>
    <dbReference type="NCBI Taxonomy" id="6248"/>
    <lineage>
        <taxon>Eukaryota</taxon>
        <taxon>Metazoa</taxon>
        <taxon>Ecdysozoa</taxon>
        <taxon>Nematoda</taxon>
        <taxon>Chromadorea</taxon>
        <taxon>Rhabditida</taxon>
        <taxon>Tylenchina</taxon>
        <taxon>Panagrolaimomorpha</taxon>
        <taxon>Strongyloidoidea</taxon>
        <taxon>Strongyloididae</taxon>
        <taxon>Strongyloides</taxon>
    </lineage>
</organism>
<reference evidence="2" key="1">
    <citation type="submission" date="2015-08" db="UniProtKB">
        <authorList>
            <consortium name="WormBaseParasite"/>
        </authorList>
    </citation>
    <scope>IDENTIFICATION</scope>
</reference>
<dbReference type="WBParaSite" id="SSTP_0000793200.1">
    <property type="protein sequence ID" value="SSTP_0000793200.1"/>
    <property type="gene ID" value="SSTP_0000793200"/>
</dbReference>
<evidence type="ECO:0008006" key="3">
    <source>
        <dbReference type="Google" id="ProtNLM"/>
    </source>
</evidence>
<dbReference type="PANTHER" id="PTHR14735:SF1">
    <property type="entry name" value="COILED-COIL DOMAIN-CONTAINING PROTEIN 134"/>
    <property type="match status" value="1"/>
</dbReference>
<proteinExistence type="predicted"/>
<sequence length="256" mass="30278">MVYYYKIFLLIILFQFFFNFTYSAVDSLSNHNEHEKAHQSINKEETAKEAYGKHETENLSKQYSKLLHIKRREQLNSVQSLSNQKDYKKQKDTVKQLINAIRKVLVEDKNILSNVEINNIEEVLSDKSVIRDNFARVVENIAFYGDITLRFPLQSGIKYNKDIEFKSAVNWAYDFSNNFSYLYDNGTLKMLNLFAQELTIIPREADYHNPYDIKNIKEDLIREASLKMKKEIEEKKRAKKEASLKIKKDKSQHNEL</sequence>